<evidence type="ECO:0000313" key="3">
    <source>
        <dbReference type="Proteomes" id="UP000187406"/>
    </source>
</evidence>
<keyword evidence="1" id="KW-0812">Transmembrane</keyword>
<keyword evidence="3" id="KW-1185">Reference proteome</keyword>
<name>A0A1Q3DJW7_CEPFO</name>
<dbReference type="InParanoid" id="A0A1Q3DJW7"/>
<reference evidence="3" key="1">
    <citation type="submission" date="2016-04" db="EMBL/GenBank/DDBJ databases">
        <title>Cephalotus genome sequencing.</title>
        <authorList>
            <person name="Fukushima K."/>
            <person name="Hasebe M."/>
            <person name="Fang X."/>
        </authorList>
    </citation>
    <scope>NUCLEOTIDE SEQUENCE [LARGE SCALE GENOMIC DNA]</scope>
    <source>
        <strain evidence="3">cv. St1</strain>
    </source>
</reference>
<dbReference type="EMBL" id="BDDD01010756">
    <property type="protein sequence ID" value="GAV92613.1"/>
    <property type="molecule type" value="Genomic_DNA"/>
</dbReference>
<evidence type="ECO:0000313" key="2">
    <source>
        <dbReference type="EMBL" id="GAV92613.1"/>
    </source>
</evidence>
<proteinExistence type="predicted"/>
<organism evidence="2 3">
    <name type="scientific">Cephalotus follicularis</name>
    <name type="common">Albany pitcher plant</name>
    <dbReference type="NCBI Taxonomy" id="3775"/>
    <lineage>
        <taxon>Eukaryota</taxon>
        <taxon>Viridiplantae</taxon>
        <taxon>Streptophyta</taxon>
        <taxon>Embryophyta</taxon>
        <taxon>Tracheophyta</taxon>
        <taxon>Spermatophyta</taxon>
        <taxon>Magnoliopsida</taxon>
        <taxon>eudicotyledons</taxon>
        <taxon>Gunneridae</taxon>
        <taxon>Pentapetalae</taxon>
        <taxon>rosids</taxon>
        <taxon>fabids</taxon>
        <taxon>Oxalidales</taxon>
        <taxon>Cephalotaceae</taxon>
        <taxon>Cephalotus</taxon>
    </lineage>
</organism>
<keyword evidence="1" id="KW-1133">Transmembrane helix</keyword>
<feature type="transmembrane region" description="Helical" evidence="1">
    <location>
        <begin position="146"/>
        <end position="167"/>
    </location>
</feature>
<dbReference type="Proteomes" id="UP000187406">
    <property type="component" value="Unassembled WGS sequence"/>
</dbReference>
<dbReference type="AlphaFoldDB" id="A0A1Q3DJW7"/>
<gene>
    <name evidence="2" type="ORF">CFOL_v3_35991</name>
</gene>
<protein>
    <submittedName>
        <fullName evidence="2">Uncharacterized protein</fullName>
    </submittedName>
</protein>
<keyword evidence="1" id="KW-0472">Membrane</keyword>
<accession>A0A1Q3DJW7</accession>
<comment type="caution">
    <text evidence="2">The sequence shown here is derived from an EMBL/GenBank/DDBJ whole genome shotgun (WGS) entry which is preliminary data.</text>
</comment>
<evidence type="ECO:0000256" key="1">
    <source>
        <dbReference type="SAM" id="Phobius"/>
    </source>
</evidence>
<sequence length="169" mass="19883">MSLHHRVSRNVMYERAGPSNPWRDFVTDAGGFQYDLNQEDTRPEYPNPAAQKFYSLLREAEEPLVGGSEKTTKLSTMMRILNLKSRFIYIHHNFLIWFCSDFSVPEVKSKIGALFRSRLLQPWHKHSSWPQEERDQLWEKLCVSQLFSISVCHAVYIYYSVVCPAFIVY</sequence>